<dbReference type="Pfam" id="PF14704">
    <property type="entry name" value="DERM"/>
    <property type="match status" value="1"/>
</dbReference>
<evidence type="ECO:0000256" key="5">
    <source>
        <dbReference type="SAM" id="SignalP"/>
    </source>
</evidence>
<keyword evidence="5" id="KW-0732">Signal</keyword>
<organism evidence="6 7">
    <name type="scientific">Aplysia californica</name>
    <name type="common">California sea hare</name>
    <dbReference type="NCBI Taxonomy" id="6500"/>
    <lineage>
        <taxon>Eukaryota</taxon>
        <taxon>Metazoa</taxon>
        <taxon>Spiralia</taxon>
        <taxon>Lophotrochozoa</taxon>
        <taxon>Mollusca</taxon>
        <taxon>Gastropoda</taxon>
        <taxon>Heterobranchia</taxon>
        <taxon>Euthyneura</taxon>
        <taxon>Tectipleura</taxon>
        <taxon>Aplysiida</taxon>
        <taxon>Aplysioidea</taxon>
        <taxon>Aplysiidae</taxon>
        <taxon>Aplysia</taxon>
    </lineage>
</organism>
<dbReference type="Proteomes" id="UP000694888">
    <property type="component" value="Unplaced"/>
</dbReference>
<sequence>MFRYALLLAVCLVCFSQAYRRKYLYCSYCSNGRYVTSLINVQNRPKGDWSIGMRCGGNEAQHDCTFTSVRYEKDNSLHFLCPGNKVLNGFYLYSDNRYVLNRDYSFRCCNIKDKRPKNCNLTPWLNGCEEDLNYQVPEGRVITGLYSLAQNDTSSKTQDRRWRLQVCDI</sequence>
<feature type="chain" id="PRO_5047514448" evidence="5">
    <location>
        <begin position="19"/>
        <end position="169"/>
    </location>
</feature>
<feature type="signal peptide" evidence="5">
    <location>
        <begin position="1"/>
        <end position="18"/>
    </location>
</feature>
<evidence type="ECO:0000256" key="4">
    <source>
        <dbReference type="ARBA" id="ARBA00023157"/>
    </source>
</evidence>
<keyword evidence="3" id="KW-0964">Secreted</keyword>
<evidence type="ECO:0000256" key="3">
    <source>
        <dbReference type="ARBA" id="ARBA00022525"/>
    </source>
</evidence>
<evidence type="ECO:0000256" key="2">
    <source>
        <dbReference type="ARBA" id="ARBA00008712"/>
    </source>
</evidence>
<proteinExistence type="inferred from homology"/>
<dbReference type="RefSeq" id="XP_012941782.1">
    <property type="nucleotide sequence ID" value="XM_013086328.1"/>
</dbReference>
<keyword evidence="6" id="KW-1185">Reference proteome</keyword>
<reference evidence="7" key="1">
    <citation type="submission" date="2025-08" db="UniProtKB">
        <authorList>
            <consortium name="RefSeq"/>
        </authorList>
    </citation>
    <scope>IDENTIFICATION</scope>
</reference>
<dbReference type="InterPro" id="IPR026645">
    <property type="entry name" value="Dermatopontin"/>
</dbReference>
<evidence type="ECO:0000256" key="1">
    <source>
        <dbReference type="ARBA" id="ARBA00004613"/>
    </source>
</evidence>
<name>A0ABM1A6I9_APLCA</name>
<protein>
    <submittedName>
        <fullName evidence="7">Hemagglutinin/amebocyte aggregation factor</fullName>
    </submittedName>
</protein>
<gene>
    <name evidence="7" type="primary">LOC101858728</name>
</gene>
<evidence type="ECO:0000313" key="7">
    <source>
        <dbReference type="RefSeq" id="XP_012941782.1"/>
    </source>
</evidence>
<comment type="subcellular location">
    <subcellularLocation>
        <location evidence="1">Secreted</location>
    </subcellularLocation>
</comment>
<accession>A0ABM1A6I9</accession>
<dbReference type="PANTHER" id="PTHR15040:SF1">
    <property type="entry name" value="DERMATOPONTIN-LIKE ISOFORM X1"/>
    <property type="match status" value="1"/>
</dbReference>
<dbReference type="GeneID" id="101858728"/>
<evidence type="ECO:0000313" key="6">
    <source>
        <dbReference type="Proteomes" id="UP000694888"/>
    </source>
</evidence>
<keyword evidence="4" id="KW-1015">Disulfide bond</keyword>
<dbReference type="PANTHER" id="PTHR15040">
    <property type="entry name" value="DERMATOPONTIN-RELATED"/>
    <property type="match status" value="1"/>
</dbReference>
<comment type="similarity">
    <text evidence="2">Belongs to the dermatopontin family.</text>
</comment>